<organism evidence="2 3">
    <name type="scientific">Cytophaga hutchinsonii (strain ATCC 33406 / DSM 1761 / CIP 103989 / NBRC 15051 / NCIMB 9469 / D465)</name>
    <dbReference type="NCBI Taxonomy" id="269798"/>
    <lineage>
        <taxon>Bacteria</taxon>
        <taxon>Pseudomonadati</taxon>
        <taxon>Bacteroidota</taxon>
        <taxon>Cytophagia</taxon>
        <taxon>Cytophagales</taxon>
        <taxon>Cytophagaceae</taxon>
        <taxon>Cytophaga</taxon>
    </lineage>
</organism>
<proteinExistence type="predicted"/>
<dbReference type="Proteomes" id="UP000001822">
    <property type="component" value="Chromosome"/>
</dbReference>
<keyword evidence="1" id="KW-0732">Signal</keyword>
<dbReference type="EMBL" id="CP000383">
    <property type="protein sequence ID" value="ABG60843.1"/>
    <property type="molecule type" value="Genomic_DNA"/>
</dbReference>
<evidence type="ECO:0000313" key="2">
    <source>
        <dbReference type="EMBL" id="ABG60843.1"/>
    </source>
</evidence>
<dbReference type="AlphaFoldDB" id="A0A6N4SW45"/>
<dbReference type="KEGG" id="chu:CHU_3610"/>
<feature type="chain" id="PRO_5027092292" description="Outer membrane protein beta-barrel domain-containing protein" evidence="1">
    <location>
        <begin position="19"/>
        <end position="241"/>
    </location>
</feature>
<feature type="signal peptide" evidence="1">
    <location>
        <begin position="1"/>
        <end position="18"/>
    </location>
</feature>
<dbReference type="OrthoDB" id="943220at2"/>
<name>A0A6N4SW45_CYTH3</name>
<keyword evidence="3" id="KW-1185">Reference proteome</keyword>
<reference evidence="2 3" key="1">
    <citation type="journal article" date="2007" name="Appl. Environ. Microbiol.">
        <title>Genome sequence of the cellulolytic gliding bacterium Cytophaga hutchinsonii.</title>
        <authorList>
            <person name="Xie G."/>
            <person name="Bruce D.C."/>
            <person name="Challacombe J.F."/>
            <person name="Chertkov O."/>
            <person name="Detter J.C."/>
            <person name="Gilna P."/>
            <person name="Han C.S."/>
            <person name="Lucas S."/>
            <person name="Misra M."/>
            <person name="Myers G.L."/>
            <person name="Richardson P."/>
            <person name="Tapia R."/>
            <person name="Thayer N."/>
            <person name="Thompson L.S."/>
            <person name="Brettin T.S."/>
            <person name="Henrissat B."/>
            <person name="Wilson D.B."/>
            <person name="McBride M.J."/>
        </authorList>
    </citation>
    <scope>NUCLEOTIDE SEQUENCE [LARGE SCALE GENOMIC DNA]</scope>
    <source>
        <strain evidence="3">ATCC 33406 / DSM 1761 / CIP 103989 / NBRC 15051 / NCIMB 9469 / D465</strain>
    </source>
</reference>
<evidence type="ECO:0000256" key="1">
    <source>
        <dbReference type="SAM" id="SignalP"/>
    </source>
</evidence>
<sequence>MKYFNAILFLLISLFASSQTVPENNGQIKVYDSYQPSKGSSFGQKNKISINPLGVLIGDYPVYYERMFGSAFSVELAAGVTYENYLGNLMFYGMVDNNSSNSNFARSYKIGNTYSISPKVYLDGDEFEGSYLALCYRHRLYNNDVTGYAGNNAASFTDPVKESVKLNSFTFNYGYVFTLGKGFILDYYIGLGLRGSVVKQAVETSNISNTYPYATYYIYDTETTRKTSPTGMVGFKIGYTF</sequence>
<evidence type="ECO:0008006" key="4">
    <source>
        <dbReference type="Google" id="ProtNLM"/>
    </source>
</evidence>
<evidence type="ECO:0000313" key="3">
    <source>
        <dbReference type="Proteomes" id="UP000001822"/>
    </source>
</evidence>
<protein>
    <recommendedName>
        <fullName evidence="4">Outer membrane protein beta-barrel domain-containing protein</fullName>
    </recommendedName>
</protein>
<dbReference type="RefSeq" id="WP_011586950.1">
    <property type="nucleotide sequence ID" value="NC_008255.1"/>
</dbReference>
<accession>A0A6N4SW45</accession>
<gene>
    <name evidence="2" type="ordered locus">CHU_3610</name>
</gene>